<keyword evidence="3" id="KW-1185">Reference proteome</keyword>
<evidence type="ECO:0000313" key="3">
    <source>
        <dbReference type="Proteomes" id="UP000015101"/>
    </source>
</evidence>
<dbReference type="EnsemblMetazoa" id="HelroT174128">
    <property type="protein sequence ID" value="HelroP174128"/>
    <property type="gene ID" value="HelroG174128"/>
</dbReference>
<dbReference type="CTD" id="20204836"/>
<dbReference type="Proteomes" id="UP000015101">
    <property type="component" value="Unassembled WGS sequence"/>
</dbReference>
<reference evidence="2" key="3">
    <citation type="submission" date="2015-06" db="UniProtKB">
        <authorList>
            <consortium name="EnsemblMetazoa"/>
        </authorList>
    </citation>
    <scope>IDENTIFICATION</scope>
</reference>
<dbReference type="RefSeq" id="XP_009018921.1">
    <property type="nucleotide sequence ID" value="XM_009020673.1"/>
</dbReference>
<name>T1F7N7_HELRO</name>
<evidence type="ECO:0000313" key="1">
    <source>
        <dbReference type="EMBL" id="ESO03228.1"/>
    </source>
</evidence>
<organism evidence="2 3">
    <name type="scientific">Helobdella robusta</name>
    <name type="common">Californian leech</name>
    <dbReference type="NCBI Taxonomy" id="6412"/>
    <lineage>
        <taxon>Eukaryota</taxon>
        <taxon>Metazoa</taxon>
        <taxon>Spiralia</taxon>
        <taxon>Lophotrochozoa</taxon>
        <taxon>Annelida</taxon>
        <taxon>Clitellata</taxon>
        <taxon>Hirudinea</taxon>
        <taxon>Rhynchobdellida</taxon>
        <taxon>Glossiphoniidae</taxon>
        <taxon>Helobdella</taxon>
    </lineage>
</organism>
<protein>
    <submittedName>
        <fullName evidence="1 2">Uncharacterized protein</fullName>
    </submittedName>
</protein>
<reference evidence="1 3" key="2">
    <citation type="journal article" date="2013" name="Nature">
        <title>Insights into bilaterian evolution from three spiralian genomes.</title>
        <authorList>
            <person name="Simakov O."/>
            <person name="Marletaz F."/>
            <person name="Cho S.J."/>
            <person name="Edsinger-Gonzales E."/>
            <person name="Havlak P."/>
            <person name="Hellsten U."/>
            <person name="Kuo D.H."/>
            <person name="Larsson T."/>
            <person name="Lv J."/>
            <person name="Arendt D."/>
            <person name="Savage R."/>
            <person name="Osoegawa K."/>
            <person name="de Jong P."/>
            <person name="Grimwood J."/>
            <person name="Chapman J.A."/>
            <person name="Shapiro H."/>
            <person name="Aerts A."/>
            <person name="Otillar R.P."/>
            <person name="Terry A.Y."/>
            <person name="Boore J.L."/>
            <person name="Grigoriev I.V."/>
            <person name="Lindberg D.R."/>
            <person name="Seaver E.C."/>
            <person name="Weisblat D.A."/>
            <person name="Putnam N.H."/>
            <person name="Rokhsar D.S."/>
        </authorList>
    </citation>
    <scope>NUCLEOTIDE SEQUENCE</scope>
</reference>
<sequence>MCVCVVCVHSQWDSPLWSSYSAWDNSLDVRCFCTGLKLTIDDEGDRMMMMGLVAEWLACLSTTSTTRVRILQFLQVHPGSRLPVNPAVHPFEVGKWVDDVSCRMLAGEMAQWFECAIGKCKHDSDDDDDCGYDYDYDNPGNDD</sequence>
<dbReference type="HOGENOM" id="CLU_1808290_0_0_1"/>
<proteinExistence type="predicted"/>
<dbReference type="InParanoid" id="T1F7N7"/>
<dbReference type="KEGG" id="hro:HELRODRAFT_174128"/>
<dbReference type="EMBL" id="KB096676">
    <property type="protein sequence ID" value="ESO03228.1"/>
    <property type="molecule type" value="Genomic_DNA"/>
</dbReference>
<accession>T1F7N7</accession>
<dbReference type="AlphaFoldDB" id="T1F7N7"/>
<dbReference type="GeneID" id="20204836"/>
<evidence type="ECO:0000313" key="2">
    <source>
        <dbReference type="EnsemblMetazoa" id="HelroP174128"/>
    </source>
</evidence>
<dbReference type="EMBL" id="AMQM01004819">
    <property type="status" value="NOT_ANNOTATED_CDS"/>
    <property type="molecule type" value="Genomic_DNA"/>
</dbReference>
<gene>
    <name evidence="2" type="primary">20204836</name>
    <name evidence="1" type="ORF">HELRODRAFT_174128</name>
</gene>
<reference evidence="3" key="1">
    <citation type="submission" date="2012-12" db="EMBL/GenBank/DDBJ databases">
        <authorList>
            <person name="Hellsten U."/>
            <person name="Grimwood J."/>
            <person name="Chapman J.A."/>
            <person name="Shapiro H."/>
            <person name="Aerts A."/>
            <person name="Otillar R.P."/>
            <person name="Terry A.Y."/>
            <person name="Boore J.L."/>
            <person name="Simakov O."/>
            <person name="Marletaz F."/>
            <person name="Cho S.-J."/>
            <person name="Edsinger-Gonzales E."/>
            <person name="Havlak P."/>
            <person name="Kuo D.-H."/>
            <person name="Larsson T."/>
            <person name="Lv J."/>
            <person name="Arendt D."/>
            <person name="Savage R."/>
            <person name="Osoegawa K."/>
            <person name="de Jong P."/>
            <person name="Lindberg D.R."/>
            <person name="Seaver E.C."/>
            <person name="Weisblat D.A."/>
            <person name="Putnam N.H."/>
            <person name="Grigoriev I.V."/>
            <person name="Rokhsar D.S."/>
        </authorList>
    </citation>
    <scope>NUCLEOTIDE SEQUENCE</scope>
</reference>